<proteinExistence type="predicted"/>
<evidence type="ECO:0000313" key="1">
    <source>
        <dbReference type="EMBL" id="KAA5531880.1"/>
    </source>
</evidence>
<dbReference type="AlphaFoldDB" id="A0A5M6CBI7"/>
<dbReference type="InterPro" id="IPR024353">
    <property type="entry name" value="DUF3871"/>
</dbReference>
<protein>
    <submittedName>
        <fullName evidence="1">DUF3871 family protein</fullName>
    </submittedName>
</protein>
<evidence type="ECO:0000313" key="2">
    <source>
        <dbReference type="Proteomes" id="UP000325141"/>
    </source>
</evidence>
<dbReference type="EMBL" id="VWSG01000015">
    <property type="protein sequence ID" value="KAA5531880.1"/>
    <property type="molecule type" value="Genomic_DNA"/>
</dbReference>
<accession>A0A5M6CBI7</accession>
<name>A0A5M6CBI7_9FLAO</name>
<sequence length="327" mass="37949">MELLAVRNTPVMEIIEDSKIENTSKTRFIEANTVNVSLSHLKEECIIPVFAKDNETTISHYEFVNTVQDALHEILGHNAHLKLDIRVSHVIKGRIPSAIGKPAKELLEHEKTIYYERMAFVFEIPEIYEVINGNRINLCVGGVRAYNQENLFSKKSIEKFKVFVGYQNTVCTNLCIATDGLKADLRVSSTMELKQKVYELFNSYDRQSHVNTMKSMLNHKISEEEFAHLVGKMKMYNYQSKEAKKQLFPITITETQINSIVKDYHTDIDFMKADDGTINFWNLYNLFTEANKSTYIDVNFERNANAYEFIQYLTNFKANEVSNWYLD</sequence>
<dbReference type="Pfam" id="PF12987">
    <property type="entry name" value="DUF3871"/>
    <property type="match status" value="1"/>
</dbReference>
<organism evidence="1 2">
    <name type="scientific">Paenimyroides baculatum</name>
    <dbReference type="NCBI Taxonomy" id="2608000"/>
    <lineage>
        <taxon>Bacteria</taxon>
        <taxon>Pseudomonadati</taxon>
        <taxon>Bacteroidota</taxon>
        <taxon>Flavobacteriia</taxon>
        <taxon>Flavobacteriales</taxon>
        <taxon>Flavobacteriaceae</taxon>
        <taxon>Paenimyroides</taxon>
    </lineage>
</organism>
<gene>
    <name evidence="1" type="ORF">F0460_14790</name>
</gene>
<comment type="caution">
    <text evidence="1">The sequence shown here is derived from an EMBL/GenBank/DDBJ whole genome shotgun (WGS) entry which is preliminary data.</text>
</comment>
<dbReference type="Proteomes" id="UP000325141">
    <property type="component" value="Unassembled WGS sequence"/>
</dbReference>
<dbReference type="RefSeq" id="WP_150014607.1">
    <property type="nucleotide sequence ID" value="NZ_VWSG01000015.1"/>
</dbReference>
<keyword evidence="2" id="KW-1185">Reference proteome</keyword>
<reference evidence="1 2" key="1">
    <citation type="submission" date="2019-09" db="EMBL/GenBank/DDBJ databases">
        <title>Genome sequence and assembly of Flavobacterium sp.</title>
        <authorList>
            <person name="Chhetri G."/>
        </authorList>
    </citation>
    <scope>NUCLEOTIDE SEQUENCE [LARGE SCALE GENOMIC DNA]</scope>
    <source>
        <strain evidence="1 2">SNL9</strain>
    </source>
</reference>